<dbReference type="Pfam" id="PF00876">
    <property type="entry name" value="Innexin"/>
    <property type="match status" value="1"/>
</dbReference>
<dbReference type="GO" id="GO:0034220">
    <property type="term" value="P:monoatomic ion transmembrane transport"/>
    <property type="evidence" value="ECO:0007669"/>
    <property type="project" value="UniProtKB-KW"/>
</dbReference>
<evidence type="ECO:0000256" key="4">
    <source>
        <dbReference type="ARBA" id="ARBA00022692"/>
    </source>
</evidence>
<evidence type="ECO:0000313" key="11">
    <source>
        <dbReference type="Proteomes" id="UP001626550"/>
    </source>
</evidence>
<dbReference type="PANTHER" id="PTHR11893:SF36">
    <property type="entry name" value="INNEXIN-5"/>
    <property type="match status" value="1"/>
</dbReference>
<feature type="transmembrane region" description="Helical" evidence="9">
    <location>
        <begin position="106"/>
        <end position="128"/>
    </location>
</feature>
<dbReference type="PANTHER" id="PTHR11893">
    <property type="entry name" value="INNEXIN"/>
    <property type="match status" value="1"/>
</dbReference>
<dbReference type="PRINTS" id="PR01262">
    <property type="entry name" value="INNEXIN"/>
</dbReference>
<dbReference type="InterPro" id="IPR000990">
    <property type="entry name" value="Innexin"/>
</dbReference>
<keyword evidence="7 9" id="KW-0472">Membrane</keyword>
<sequence>MVAQEFIQQLDKIRFVQSVGLDDFADRAAYLLSFVLLVICFIIVTIKSYVLEPLSCYIPTTFSGSGMPGFISAFCWVNGTVPISANTSRLEDSDYWNVLENRKMNYYQWVSIVLALQAIMCYFPRLIWETIIFNRVGTNLTYLIENAQVASRETGQERKRKVGFVANTMDTLLFARRNLKNGLSASTLRHRLASLLLDLVPRKRLGTALASYYGMIKMLYLFNSIGQIILIEKFIGAKGKLYGIQAVNAFVNGMHWSESEIFPRVGFCRVPIKIANVKLTHLVAQCSLPVNMLNEKIYIFLWFWFCLVAAMELASVCMWINRLAIRQKRVHNLVKHLKIADVYNDDMVPLIKRFELTFLRLDGTFLLYMLRLNAGDIITHEILQTMLQRFVDEESKKRPVKNEKLLESKPKKDARQEIGTTLLGSLDQETNLKKRENVI</sequence>
<protein>
    <recommendedName>
        <fullName evidence="9">Innexin</fullName>
    </recommendedName>
</protein>
<dbReference type="AlphaFoldDB" id="A0ABD2PYM6"/>
<keyword evidence="2 9" id="KW-0813">Transport</keyword>
<comment type="function">
    <text evidence="9">Structural component of the gap junctions.</text>
</comment>
<evidence type="ECO:0000256" key="2">
    <source>
        <dbReference type="ARBA" id="ARBA00022448"/>
    </source>
</evidence>
<keyword evidence="4 9" id="KW-0812">Transmembrane</keyword>
<evidence type="ECO:0000313" key="10">
    <source>
        <dbReference type="EMBL" id="KAL3312496.1"/>
    </source>
</evidence>
<feature type="transmembrane region" description="Helical" evidence="9">
    <location>
        <begin position="67"/>
        <end position="86"/>
    </location>
</feature>
<keyword evidence="11" id="KW-1185">Reference proteome</keyword>
<gene>
    <name evidence="10" type="primary">INX2_4</name>
    <name evidence="9" type="synonym">inx</name>
    <name evidence="10" type="ORF">Ciccas_008910</name>
</gene>
<name>A0ABD2PYM6_9PLAT</name>
<comment type="caution">
    <text evidence="9">Lacks conserved residue(s) required for the propagation of feature annotation.</text>
</comment>
<dbReference type="GO" id="GO:0005886">
    <property type="term" value="C:plasma membrane"/>
    <property type="evidence" value="ECO:0007669"/>
    <property type="project" value="UniProtKB-SubCell"/>
</dbReference>
<reference evidence="10 11" key="1">
    <citation type="submission" date="2024-11" db="EMBL/GenBank/DDBJ databases">
        <title>Adaptive evolution of stress response genes in parasites aligns with host niche diversity.</title>
        <authorList>
            <person name="Hahn C."/>
            <person name="Resl P."/>
        </authorList>
    </citation>
    <scope>NUCLEOTIDE SEQUENCE [LARGE SCALE GENOMIC DNA]</scope>
    <source>
        <strain evidence="10">EGGRZ-B1_66</strain>
        <tissue evidence="10">Body</tissue>
    </source>
</reference>
<proteinExistence type="inferred from homology"/>
<dbReference type="Proteomes" id="UP001626550">
    <property type="component" value="Unassembled WGS sequence"/>
</dbReference>
<accession>A0ABD2PYM6</accession>
<dbReference type="PROSITE" id="PS51013">
    <property type="entry name" value="PANNEXIN"/>
    <property type="match status" value="1"/>
</dbReference>
<organism evidence="10 11">
    <name type="scientific">Cichlidogyrus casuarinus</name>
    <dbReference type="NCBI Taxonomy" id="1844966"/>
    <lineage>
        <taxon>Eukaryota</taxon>
        <taxon>Metazoa</taxon>
        <taxon>Spiralia</taxon>
        <taxon>Lophotrochozoa</taxon>
        <taxon>Platyhelminthes</taxon>
        <taxon>Monogenea</taxon>
        <taxon>Monopisthocotylea</taxon>
        <taxon>Dactylogyridea</taxon>
        <taxon>Ancyrocephalidae</taxon>
        <taxon>Cichlidogyrus</taxon>
    </lineage>
</organism>
<evidence type="ECO:0000256" key="1">
    <source>
        <dbReference type="ARBA" id="ARBA00004651"/>
    </source>
</evidence>
<dbReference type="EMBL" id="JBJKFK010001674">
    <property type="protein sequence ID" value="KAL3312496.1"/>
    <property type="molecule type" value="Genomic_DNA"/>
</dbReference>
<keyword evidence="8 9" id="KW-0407">Ion channel</keyword>
<feature type="transmembrane region" description="Helical" evidence="9">
    <location>
        <begin position="212"/>
        <end position="231"/>
    </location>
</feature>
<evidence type="ECO:0000256" key="5">
    <source>
        <dbReference type="ARBA" id="ARBA00022989"/>
    </source>
</evidence>
<comment type="caution">
    <text evidence="10">The sequence shown here is derived from an EMBL/GenBank/DDBJ whole genome shotgun (WGS) entry which is preliminary data.</text>
</comment>
<evidence type="ECO:0000256" key="9">
    <source>
        <dbReference type="RuleBase" id="RU010713"/>
    </source>
</evidence>
<keyword evidence="3" id="KW-1003">Cell membrane</keyword>
<evidence type="ECO:0000256" key="8">
    <source>
        <dbReference type="ARBA" id="ARBA00023303"/>
    </source>
</evidence>
<comment type="subcellular location">
    <subcellularLocation>
        <location evidence="1 9">Cell membrane</location>
        <topology evidence="1 9">Multi-pass membrane protein</topology>
    </subcellularLocation>
</comment>
<comment type="similarity">
    <text evidence="9">Belongs to the pannexin family.</text>
</comment>
<feature type="transmembrane region" description="Helical" evidence="9">
    <location>
        <begin position="297"/>
        <end position="320"/>
    </location>
</feature>
<evidence type="ECO:0000256" key="7">
    <source>
        <dbReference type="ARBA" id="ARBA00023136"/>
    </source>
</evidence>
<evidence type="ECO:0000256" key="3">
    <source>
        <dbReference type="ARBA" id="ARBA00022475"/>
    </source>
</evidence>
<keyword evidence="6 9" id="KW-0406">Ion transport</keyword>
<dbReference type="GO" id="GO:0005921">
    <property type="term" value="C:gap junction"/>
    <property type="evidence" value="ECO:0007669"/>
    <property type="project" value="UniProtKB-UniRule"/>
</dbReference>
<evidence type="ECO:0000256" key="6">
    <source>
        <dbReference type="ARBA" id="ARBA00023065"/>
    </source>
</evidence>
<feature type="transmembrane region" description="Helical" evidence="9">
    <location>
        <begin position="28"/>
        <end position="46"/>
    </location>
</feature>
<keyword evidence="5 9" id="KW-1133">Transmembrane helix</keyword>